<dbReference type="AlphaFoldDB" id="A0A0P4WGC7"/>
<evidence type="ECO:0000256" key="2">
    <source>
        <dbReference type="ARBA" id="ARBA00022490"/>
    </source>
</evidence>
<protein>
    <recommendedName>
        <fullName evidence="5">AIP/AIPL N-terminal FKBP-type PPIase domain-containing protein</fullName>
    </recommendedName>
</protein>
<proteinExistence type="predicted"/>
<dbReference type="PANTHER" id="PTHR11242:SF0">
    <property type="entry name" value="TPR_REGION DOMAIN-CONTAINING PROTEIN"/>
    <property type="match status" value="1"/>
</dbReference>
<reference evidence="6" key="1">
    <citation type="submission" date="2015-09" db="EMBL/GenBank/DDBJ databases">
        <title>Scylla olivacea transcriptome.</title>
        <authorList>
            <person name="Ikhwanuddin M."/>
        </authorList>
    </citation>
    <scope>NUCLEOTIDE SEQUENCE</scope>
</reference>
<keyword evidence="3" id="KW-0677">Repeat</keyword>
<feature type="domain" description="AIP/AIPL N-terminal FKBP-type PPIase" evidence="5">
    <location>
        <begin position="16"/>
        <end position="147"/>
    </location>
</feature>
<dbReference type="InterPro" id="IPR039663">
    <property type="entry name" value="AIP/AIPL1/TTC9"/>
</dbReference>
<dbReference type="InterPro" id="IPR046357">
    <property type="entry name" value="PPIase_dom_sf"/>
</dbReference>
<dbReference type="PANTHER" id="PTHR11242">
    <property type="entry name" value="ARYL HYDROCARBON RECEPTOR INTERACTING PROTEIN RELATED"/>
    <property type="match status" value="1"/>
</dbReference>
<comment type="subcellular location">
    <subcellularLocation>
        <location evidence="1">Cytoplasm</location>
    </subcellularLocation>
</comment>
<evidence type="ECO:0000256" key="3">
    <source>
        <dbReference type="ARBA" id="ARBA00022737"/>
    </source>
</evidence>
<dbReference type="GO" id="GO:0005737">
    <property type="term" value="C:cytoplasm"/>
    <property type="evidence" value="ECO:0007669"/>
    <property type="project" value="UniProtKB-SubCell"/>
</dbReference>
<keyword evidence="4" id="KW-0802">TPR repeat</keyword>
<dbReference type="Pfam" id="PF23322">
    <property type="entry name" value="PPIase_AIP"/>
    <property type="match status" value="1"/>
</dbReference>
<dbReference type="Gene3D" id="1.25.40.10">
    <property type="entry name" value="Tetratricopeptide repeat domain"/>
    <property type="match status" value="1"/>
</dbReference>
<evidence type="ECO:0000259" key="5">
    <source>
        <dbReference type="Pfam" id="PF23322"/>
    </source>
</evidence>
<dbReference type="InterPro" id="IPR011990">
    <property type="entry name" value="TPR-like_helical_dom_sf"/>
</dbReference>
<dbReference type="InterPro" id="IPR019734">
    <property type="entry name" value="TPR_rpt"/>
</dbReference>
<dbReference type="GO" id="GO:0003755">
    <property type="term" value="F:peptidyl-prolyl cis-trans isomerase activity"/>
    <property type="evidence" value="ECO:0007669"/>
    <property type="project" value="InterPro"/>
</dbReference>
<accession>A0A0P4WGC7</accession>
<dbReference type="SUPFAM" id="SSF48452">
    <property type="entry name" value="TPR-like"/>
    <property type="match status" value="1"/>
</dbReference>
<dbReference type="FunFam" id="1.25.40.10:FF:000052">
    <property type="entry name" value="Aryl-hydrocarbon-interacting protein-like 1"/>
    <property type="match status" value="1"/>
</dbReference>
<dbReference type="Gene3D" id="3.10.50.40">
    <property type="match status" value="1"/>
</dbReference>
<dbReference type="SUPFAM" id="SSF54534">
    <property type="entry name" value="FKBP-like"/>
    <property type="match status" value="1"/>
</dbReference>
<evidence type="ECO:0000256" key="1">
    <source>
        <dbReference type="ARBA" id="ARBA00004496"/>
    </source>
</evidence>
<dbReference type="EMBL" id="GDRN01049684">
    <property type="protein sequence ID" value="JAI66524.1"/>
    <property type="molecule type" value="Transcribed_RNA"/>
</dbReference>
<keyword evidence="2" id="KW-0963">Cytoplasm</keyword>
<organism evidence="6">
    <name type="scientific">Scylla olivacea</name>
    <name type="common">Orange mud crab</name>
    <name type="synonym">Cancer olivacea</name>
    <dbReference type="NCBI Taxonomy" id="85551"/>
    <lineage>
        <taxon>Eukaryota</taxon>
        <taxon>Metazoa</taxon>
        <taxon>Ecdysozoa</taxon>
        <taxon>Arthropoda</taxon>
        <taxon>Crustacea</taxon>
        <taxon>Multicrustacea</taxon>
        <taxon>Malacostraca</taxon>
        <taxon>Eumalacostraca</taxon>
        <taxon>Eucarida</taxon>
        <taxon>Decapoda</taxon>
        <taxon>Pleocyemata</taxon>
        <taxon>Brachyura</taxon>
        <taxon>Eubrachyura</taxon>
        <taxon>Portunoidea</taxon>
        <taxon>Portunidae</taxon>
        <taxon>Portuninae</taxon>
        <taxon>Scylla</taxon>
    </lineage>
</organism>
<sequence>MDEKLIKKEVLHQGKGNTDYADGTKISFHIKTETCDEEPKIIDDSRQWKEPAELLLGKKFKLEALEACIRTMASGEVAAFTIDKVLLAPYPLVSKTLRDAYSKNKINKEKKPHHCCGMGFKEGLGYPDLDELVKTPKDLKFTIEIMKVARAGSYEKEFWAMSEEERINSIPALKEEGNSLYKVGDHEGASKKYSEALGRLEQLMLREKPGDEEWLKFNDMKMPLLLNYSQCQILQGEFYSAIEHCSTVLEKQPDNVKALYRRGRAYVEVFSPTEARRDLEKAAKLDASIAHSCRSLLSRLAKMEAEKNSQDKTAYSKLFTSS</sequence>
<dbReference type="SMART" id="SM00028">
    <property type="entry name" value="TPR"/>
    <property type="match status" value="3"/>
</dbReference>
<name>A0A0P4WGC7_SCYOL</name>
<dbReference type="EMBL" id="GDRN01049685">
    <property type="protein sequence ID" value="JAI66523.1"/>
    <property type="molecule type" value="Transcribed_RNA"/>
</dbReference>
<evidence type="ECO:0000256" key="4">
    <source>
        <dbReference type="ARBA" id="ARBA00022803"/>
    </source>
</evidence>
<dbReference type="InterPro" id="IPR056277">
    <property type="entry name" value="PPIase_AIP"/>
</dbReference>
<evidence type="ECO:0000313" key="6">
    <source>
        <dbReference type="EMBL" id="JAI66524.1"/>
    </source>
</evidence>